<dbReference type="AlphaFoldDB" id="A0A2M7VZW5"/>
<feature type="signal peptide" evidence="1">
    <location>
        <begin position="1"/>
        <end position="20"/>
    </location>
</feature>
<gene>
    <name evidence="2" type="ORF">COX68_01180</name>
</gene>
<evidence type="ECO:0000256" key="1">
    <source>
        <dbReference type="SAM" id="SignalP"/>
    </source>
</evidence>
<feature type="chain" id="PRO_5014734260" evidence="1">
    <location>
        <begin position="21"/>
        <end position="116"/>
    </location>
</feature>
<keyword evidence="1" id="KW-0732">Signal</keyword>
<dbReference type="EMBL" id="PFPX01000025">
    <property type="protein sequence ID" value="PJA10168.1"/>
    <property type="molecule type" value="Genomic_DNA"/>
</dbReference>
<accession>A0A2M7VZW5</accession>
<comment type="caution">
    <text evidence="2">The sequence shown here is derived from an EMBL/GenBank/DDBJ whole genome shotgun (WGS) entry which is preliminary data.</text>
</comment>
<organism evidence="2 3">
    <name type="scientific">Candidatus Falkowbacteria bacterium CG_4_10_14_0_2_um_filter_41_15</name>
    <dbReference type="NCBI Taxonomy" id="1974554"/>
    <lineage>
        <taxon>Bacteria</taxon>
        <taxon>Candidatus Falkowiibacteriota</taxon>
    </lineage>
</organism>
<proteinExistence type="predicted"/>
<name>A0A2M7VZW5_9BACT</name>
<evidence type="ECO:0000313" key="2">
    <source>
        <dbReference type="EMBL" id="PJA10168.1"/>
    </source>
</evidence>
<sequence>MKKLIFCLLLAAFFPLLGQAQGVMVKNYTGQKISVQIAFLRVPLEPCDSVKFKMEPGEARLLRIQFVSDKNDTCVFRKIVASGKKAVITKRDLKRYKHFFLPEKNGEPIANWKNQF</sequence>
<evidence type="ECO:0000313" key="3">
    <source>
        <dbReference type="Proteomes" id="UP000228743"/>
    </source>
</evidence>
<reference evidence="3" key="1">
    <citation type="submission" date="2017-09" db="EMBL/GenBank/DDBJ databases">
        <title>Depth-based differentiation of microbial function through sediment-hosted aquifers and enrichment of novel symbionts in the deep terrestrial subsurface.</title>
        <authorList>
            <person name="Probst A.J."/>
            <person name="Ladd B."/>
            <person name="Jarett J.K."/>
            <person name="Geller-Mcgrath D.E."/>
            <person name="Sieber C.M.K."/>
            <person name="Emerson J.B."/>
            <person name="Anantharaman K."/>
            <person name="Thomas B.C."/>
            <person name="Malmstrom R."/>
            <person name="Stieglmeier M."/>
            <person name="Klingl A."/>
            <person name="Woyke T."/>
            <person name="Ryan C.M."/>
            <person name="Banfield J.F."/>
        </authorList>
    </citation>
    <scope>NUCLEOTIDE SEQUENCE [LARGE SCALE GENOMIC DNA]</scope>
</reference>
<protein>
    <submittedName>
        <fullName evidence="2">Uncharacterized protein</fullName>
    </submittedName>
</protein>
<dbReference type="Proteomes" id="UP000228743">
    <property type="component" value="Unassembled WGS sequence"/>
</dbReference>